<feature type="domain" description="DUF7281" evidence="1">
    <location>
        <begin position="149"/>
        <end position="286"/>
    </location>
</feature>
<name>A0A2U8H421_9RHOO</name>
<dbReference type="EMBL" id="CP022188">
    <property type="protein sequence ID" value="AWI80373.1"/>
    <property type="molecule type" value="Genomic_DNA"/>
</dbReference>
<proteinExistence type="predicted"/>
<dbReference type="OrthoDB" id="8587166at2"/>
<protein>
    <recommendedName>
        <fullName evidence="1">DUF7281 domain-containing protein</fullName>
    </recommendedName>
</protein>
<evidence type="ECO:0000259" key="1">
    <source>
        <dbReference type="Pfam" id="PF23947"/>
    </source>
</evidence>
<dbReference type="AlphaFoldDB" id="A0A2U8H421"/>
<evidence type="ECO:0000313" key="2">
    <source>
        <dbReference type="EMBL" id="AWI80373.1"/>
    </source>
</evidence>
<dbReference type="InterPro" id="IPR055705">
    <property type="entry name" value="DUF7281"/>
</dbReference>
<accession>A0A2U8H421</accession>
<dbReference type="Proteomes" id="UP000244902">
    <property type="component" value="Chromosome"/>
</dbReference>
<dbReference type="RefSeq" id="WP_108973911.1">
    <property type="nucleotide sequence ID" value="NZ_CP022188.1"/>
</dbReference>
<gene>
    <name evidence="2" type="ORF">CEW87_14000</name>
</gene>
<dbReference type="Pfam" id="PF23947">
    <property type="entry name" value="DUF7281"/>
    <property type="match status" value="1"/>
</dbReference>
<reference evidence="2 3" key="1">
    <citation type="submission" date="2017-06" db="EMBL/GenBank/DDBJ databases">
        <title>Azoarcus sp. TSNA42 complete genome sequence.</title>
        <authorList>
            <person name="Woo J.-H."/>
            <person name="Kim H.-S."/>
        </authorList>
    </citation>
    <scope>NUCLEOTIDE SEQUENCE [LARGE SCALE GENOMIC DNA]</scope>
    <source>
        <strain evidence="2 3">TSNA42</strain>
    </source>
</reference>
<organism evidence="2 3">
    <name type="scientific">Parazoarcus communis</name>
    <dbReference type="NCBI Taxonomy" id="41977"/>
    <lineage>
        <taxon>Bacteria</taxon>
        <taxon>Pseudomonadati</taxon>
        <taxon>Pseudomonadota</taxon>
        <taxon>Betaproteobacteria</taxon>
        <taxon>Rhodocyclales</taxon>
        <taxon>Zoogloeaceae</taxon>
        <taxon>Parazoarcus</taxon>
    </lineage>
</organism>
<evidence type="ECO:0000313" key="3">
    <source>
        <dbReference type="Proteomes" id="UP000244902"/>
    </source>
</evidence>
<sequence>MSRGLAAALSKLLAKGDEASASVFSPEQRRVLDEFARRTNFVAQAPKGRGSVYQVVDRSALEAHLRTMRPDIPENLPEGLPRRAANVATHRDSKALKPAHDMHYLLLKAVGAGVSWCNGAGDVFDLSSVTQVAGVGALATRATDDWYSDRPLWLVENQALFDRTDWLAPNAQVSLMYYAGHIPDRVLEWLSVKSRAQEVVLFPDYDGTGLQNYARLLERCSAPCAFWLMPQWELLLARYGSDAVWRDTQHQFVTAVDRLKALDAPREVLELCAAMNRQGRALEHEAVWLSRAATERGLLSHE</sequence>